<gene>
    <name evidence="1" type="ORF">PBRASI_LOCUS2715</name>
</gene>
<dbReference type="AlphaFoldDB" id="A0A9N9F1L3"/>
<protein>
    <submittedName>
        <fullName evidence="1">489_t:CDS:1</fullName>
    </submittedName>
</protein>
<dbReference type="EMBL" id="CAJVPI010000220">
    <property type="protein sequence ID" value="CAG8503138.1"/>
    <property type="molecule type" value="Genomic_DNA"/>
</dbReference>
<keyword evidence="2" id="KW-1185">Reference proteome</keyword>
<proteinExistence type="predicted"/>
<name>A0A9N9F1L3_9GLOM</name>
<organism evidence="1 2">
    <name type="scientific">Paraglomus brasilianum</name>
    <dbReference type="NCBI Taxonomy" id="144538"/>
    <lineage>
        <taxon>Eukaryota</taxon>
        <taxon>Fungi</taxon>
        <taxon>Fungi incertae sedis</taxon>
        <taxon>Mucoromycota</taxon>
        <taxon>Glomeromycotina</taxon>
        <taxon>Glomeromycetes</taxon>
        <taxon>Paraglomerales</taxon>
        <taxon>Paraglomeraceae</taxon>
        <taxon>Paraglomus</taxon>
    </lineage>
</organism>
<evidence type="ECO:0000313" key="2">
    <source>
        <dbReference type="Proteomes" id="UP000789739"/>
    </source>
</evidence>
<feature type="non-terminal residue" evidence="1">
    <location>
        <position position="260"/>
    </location>
</feature>
<accession>A0A9N9F1L3</accession>
<reference evidence="1" key="1">
    <citation type="submission" date="2021-06" db="EMBL/GenBank/DDBJ databases">
        <authorList>
            <person name="Kallberg Y."/>
            <person name="Tangrot J."/>
            <person name="Rosling A."/>
        </authorList>
    </citation>
    <scope>NUCLEOTIDE SEQUENCE</scope>
    <source>
        <strain evidence="1">BR232B</strain>
    </source>
</reference>
<evidence type="ECO:0000313" key="1">
    <source>
        <dbReference type="EMBL" id="CAG8503138.1"/>
    </source>
</evidence>
<comment type="caution">
    <text evidence="1">The sequence shown here is derived from an EMBL/GenBank/DDBJ whole genome shotgun (WGS) entry which is preliminary data.</text>
</comment>
<sequence length="260" mass="28603">EEVGPRDNNKRYHEPIILNAARLSRQEKARRRVFSWYTQSQLRYAAGDGMPQETLEDLLETAKGDSRRGTVADEIHRVYPINGQIDVSPGGGFGDVTISERSSICSSTGAADRFGTPMGVSGSPIGSFRITNSREETQLFNNMAIRTDSETKITSPMALNLSTRTHETSTTESVRSSFVPATINDTDLGGLQLRETQLIKPPPVPKDDPTFGYKRLDVVNGMPRKSSIVINDSILLPNPVPMEEHKSTGGGVWGRLWGWG</sequence>
<dbReference type="Proteomes" id="UP000789739">
    <property type="component" value="Unassembled WGS sequence"/>
</dbReference>